<evidence type="ECO:0000256" key="4">
    <source>
        <dbReference type="PROSITE-ProRule" id="PRU00134"/>
    </source>
</evidence>
<keyword evidence="7" id="KW-1185">Reference proteome</keyword>
<comment type="caution">
    <text evidence="6">The sequence shown here is derived from an EMBL/GenBank/DDBJ whole genome shotgun (WGS) entry which is preliminary data.</text>
</comment>
<dbReference type="GO" id="GO:0008270">
    <property type="term" value="F:zinc ion binding"/>
    <property type="evidence" value="ECO:0007669"/>
    <property type="project" value="UniProtKB-KW"/>
</dbReference>
<dbReference type="SUPFAM" id="SSF144232">
    <property type="entry name" value="HIT/MYND zinc finger-like"/>
    <property type="match status" value="1"/>
</dbReference>
<name>A0AAD7K7K9_9AGAR</name>
<dbReference type="Gene3D" id="6.10.140.2220">
    <property type="match status" value="1"/>
</dbReference>
<evidence type="ECO:0000313" key="6">
    <source>
        <dbReference type="EMBL" id="KAJ7778721.1"/>
    </source>
</evidence>
<keyword evidence="3" id="KW-0862">Zinc</keyword>
<reference evidence="6" key="1">
    <citation type="submission" date="2023-03" db="EMBL/GenBank/DDBJ databases">
        <title>Massive genome expansion in bonnet fungi (Mycena s.s.) driven by repeated elements and novel gene families across ecological guilds.</title>
        <authorList>
            <consortium name="Lawrence Berkeley National Laboratory"/>
            <person name="Harder C.B."/>
            <person name="Miyauchi S."/>
            <person name="Viragh M."/>
            <person name="Kuo A."/>
            <person name="Thoen E."/>
            <person name="Andreopoulos B."/>
            <person name="Lu D."/>
            <person name="Skrede I."/>
            <person name="Drula E."/>
            <person name="Henrissat B."/>
            <person name="Morin E."/>
            <person name="Kohler A."/>
            <person name="Barry K."/>
            <person name="LaButti K."/>
            <person name="Morin E."/>
            <person name="Salamov A."/>
            <person name="Lipzen A."/>
            <person name="Mereny Z."/>
            <person name="Hegedus B."/>
            <person name="Baldrian P."/>
            <person name="Stursova M."/>
            <person name="Weitz H."/>
            <person name="Taylor A."/>
            <person name="Grigoriev I.V."/>
            <person name="Nagy L.G."/>
            <person name="Martin F."/>
            <person name="Kauserud H."/>
        </authorList>
    </citation>
    <scope>NUCLEOTIDE SEQUENCE</scope>
    <source>
        <strain evidence="6">CBHHK188m</strain>
    </source>
</reference>
<dbReference type="InterPro" id="IPR002893">
    <property type="entry name" value="Znf_MYND"/>
</dbReference>
<evidence type="ECO:0000313" key="7">
    <source>
        <dbReference type="Proteomes" id="UP001215280"/>
    </source>
</evidence>
<accession>A0AAD7K7K9</accession>
<evidence type="ECO:0000256" key="3">
    <source>
        <dbReference type="ARBA" id="ARBA00022833"/>
    </source>
</evidence>
<keyword evidence="2 4" id="KW-0863">Zinc-finger</keyword>
<evidence type="ECO:0000256" key="1">
    <source>
        <dbReference type="ARBA" id="ARBA00022723"/>
    </source>
</evidence>
<dbReference type="EMBL" id="JARJLG010000008">
    <property type="protein sequence ID" value="KAJ7778721.1"/>
    <property type="molecule type" value="Genomic_DNA"/>
</dbReference>
<dbReference type="Pfam" id="PF01753">
    <property type="entry name" value="zf-MYND"/>
    <property type="match status" value="1"/>
</dbReference>
<keyword evidence="1" id="KW-0479">Metal-binding</keyword>
<dbReference type="AlphaFoldDB" id="A0AAD7K7K9"/>
<organism evidence="6 7">
    <name type="scientific">Mycena maculata</name>
    <dbReference type="NCBI Taxonomy" id="230809"/>
    <lineage>
        <taxon>Eukaryota</taxon>
        <taxon>Fungi</taxon>
        <taxon>Dikarya</taxon>
        <taxon>Basidiomycota</taxon>
        <taxon>Agaricomycotina</taxon>
        <taxon>Agaricomycetes</taxon>
        <taxon>Agaricomycetidae</taxon>
        <taxon>Agaricales</taxon>
        <taxon>Marasmiineae</taxon>
        <taxon>Mycenaceae</taxon>
        <taxon>Mycena</taxon>
    </lineage>
</organism>
<evidence type="ECO:0000259" key="5">
    <source>
        <dbReference type="PROSITE" id="PS50865"/>
    </source>
</evidence>
<proteinExistence type="predicted"/>
<dbReference type="Proteomes" id="UP001215280">
    <property type="component" value="Unassembled WGS sequence"/>
</dbReference>
<protein>
    <recommendedName>
        <fullName evidence="5">MYND-type domain-containing protein</fullName>
    </recommendedName>
</protein>
<evidence type="ECO:0000256" key="2">
    <source>
        <dbReference type="ARBA" id="ARBA00022771"/>
    </source>
</evidence>
<dbReference type="PROSITE" id="PS50865">
    <property type="entry name" value="ZF_MYND_2"/>
    <property type="match status" value="1"/>
</dbReference>
<gene>
    <name evidence="6" type="ORF">DFH07DRAFT_795735</name>
</gene>
<sequence length="412" mass="47318">MNEQSRLRETHQSAMESSREDLMKKFNEQLDCFGRNNILWAAMDEGLEMDEMDGCAPQELCAQSSKDNDWGLYDRLPVDKQNGWNRKAAARNKKSLAFWVNYFKPISVHLDKSPDVLSTVLRKIFPKQIVPEPDLEDQVYGNALMSQMAQFPHYDEKLSRSLLRIVMEPTWYDEGGFRLRSCAQRLFAHAPPSQVFMKIWTRILVGHPEVEGPWDSDKLLASVACIGETISLYHSPSFGRQLWDAYSVMLASPHVAAEVKGLILSQTRYSFVGFRIVLQRLFAVAQDILPSRRGVTELGLEELDMAMLYLVLAEERKMRWTVEEEAWLKKVLPALEFAWQPRLAHVKTSVASSRDVISSIDIFCAWCLKKSTTAKSCSRCKGPSYCDTTCQRDAWKAHHKHVCTDNINRFRE</sequence>
<dbReference type="PROSITE" id="PS01360">
    <property type="entry name" value="ZF_MYND_1"/>
    <property type="match status" value="1"/>
</dbReference>
<feature type="domain" description="MYND-type" evidence="5">
    <location>
        <begin position="364"/>
        <end position="403"/>
    </location>
</feature>